<dbReference type="GO" id="GO:0003964">
    <property type="term" value="F:RNA-directed DNA polymerase activity"/>
    <property type="evidence" value="ECO:0007669"/>
    <property type="project" value="UniProtKB-KW"/>
</dbReference>
<proteinExistence type="predicted"/>
<keyword evidence="2" id="KW-0548">Nucleotidyltransferase</keyword>
<reference evidence="3" key="1">
    <citation type="submission" date="2024-07" db="EMBL/GenBank/DDBJ databases">
        <title>Two chromosome-level genome assemblies of Korean endemic species Abeliophyllum distichum and Forsythia ovata (Oleaceae).</title>
        <authorList>
            <person name="Jang H."/>
        </authorList>
    </citation>
    <scope>NUCLEOTIDE SEQUENCE [LARGE SCALE GENOMIC DNA]</scope>
</reference>
<organism evidence="2 3">
    <name type="scientific">Abeliophyllum distichum</name>
    <dbReference type="NCBI Taxonomy" id="126358"/>
    <lineage>
        <taxon>Eukaryota</taxon>
        <taxon>Viridiplantae</taxon>
        <taxon>Streptophyta</taxon>
        <taxon>Embryophyta</taxon>
        <taxon>Tracheophyta</taxon>
        <taxon>Spermatophyta</taxon>
        <taxon>Magnoliopsida</taxon>
        <taxon>eudicotyledons</taxon>
        <taxon>Gunneridae</taxon>
        <taxon>Pentapetalae</taxon>
        <taxon>asterids</taxon>
        <taxon>lamiids</taxon>
        <taxon>Lamiales</taxon>
        <taxon>Oleaceae</taxon>
        <taxon>Forsythieae</taxon>
        <taxon>Abeliophyllum</taxon>
    </lineage>
</organism>
<dbReference type="Proteomes" id="UP001604336">
    <property type="component" value="Unassembled WGS sequence"/>
</dbReference>
<keyword evidence="2" id="KW-0695">RNA-directed DNA polymerase</keyword>
<name>A0ABD1TYY1_9LAMI</name>
<evidence type="ECO:0000313" key="2">
    <source>
        <dbReference type="EMBL" id="KAL2517933.1"/>
    </source>
</evidence>
<sequence length="158" mass="18146">MILSDNEEVKTVDDSDEAPELEDDGVEYQIECEILFARHALHAQNKVDDLEQQEKELDDVFSEEMSSRLRYIRDIAHQIKANKGCRFIFKPSDWVWVHVKTECILSPFDAGDDSRSNPFEERADDASHVSHGPLVHLTQTKNYIEDISETNGKLKGLK</sequence>
<keyword evidence="2" id="KW-0808">Transferase</keyword>
<evidence type="ECO:0000256" key="1">
    <source>
        <dbReference type="SAM" id="MobiDB-lite"/>
    </source>
</evidence>
<gene>
    <name evidence="2" type="ORF">Adt_14180</name>
</gene>
<feature type="region of interest" description="Disordered" evidence="1">
    <location>
        <begin position="1"/>
        <end position="22"/>
    </location>
</feature>
<evidence type="ECO:0000313" key="3">
    <source>
        <dbReference type="Proteomes" id="UP001604336"/>
    </source>
</evidence>
<comment type="caution">
    <text evidence="2">The sequence shown here is derived from an EMBL/GenBank/DDBJ whole genome shotgun (WGS) entry which is preliminary data.</text>
</comment>
<keyword evidence="3" id="KW-1185">Reference proteome</keyword>
<protein>
    <submittedName>
        <fullName evidence="2">RNA-directed DNA polymerase</fullName>
    </submittedName>
</protein>
<accession>A0ABD1TYY1</accession>
<dbReference type="EMBL" id="JBFOLK010000004">
    <property type="protein sequence ID" value="KAL2517933.1"/>
    <property type="molecule type" value="Genomic_DNA"/>
</dbReference>
<dbReference type="AlphaFoldDB" id="A0ABD1TYY1"/>